<dbReference type="AlphaFoldDB" id="A0A9Q1FCA6"/>
<dbReference type="PANTHER" id="PTHR12546:SF32">
    <property type="entry name" value="OTOFERLIN"/>
    <property type="match status" value="1"/>
</dbReference>
<dbReference type="SUPFAM" id="SSF49562">
    <property type="entry name" value="C2 domain (Calcium/lipid-binding domain, CaLB)"/>
    <property type="match status" value="2"/>
</dbReference>
<dbReference type="SMART" id="SM00239">
    <property type="entry name" value="C2"/>
    <property type="match status" value="2"/>
</dbReference>
<feature type="compositionally biased region" description="Basic and acidic residues" evidence="6">
    <location>
        <begin position="874"/>
        <end position="884"/>
    </location>
</feature>
<dbReference type="GO" id="GO:0035612">
    <property type="term" value="F:AP-2 adaptor complex binding"/>
    <property type="evidence" value="ECO:0007669"/>
    <property type="project" value="TreeGrafter"/>
</dbReference>
<feature type="compositionally biased region" description="Basic and acidic residues" evidence="6">
    <location>
        <begin position="38"/>
        <end position="48"/>
    </location>
</feature>
<dbReference type="EMBL" id="JAINUF010000006">
    <property type="protein sequence ID" value="KAJ8355680.1"/>
    <property type="molecule type" value="Genomic_DNA"/>
</dbReference>
<evidence type="ECO:0000256" key="1">
    <source>
        <dbReference type="ARBA" id="ARBA00004167"/>
    </source>
</evidence>
<dbReference type="InterPro" id="IPR037721">
    <property type="entry name" value="Ferlin"/>
</dbReference>
<dbReference type="InterPro" id="IPR035892">
    <property type="entry name" value="C2_domain_sf"/>
</dbReference>
<dbReference type="Proteomes" id="UP001152622">
    <property type="component" value="Chromosome 6"/>
</dbReference>
<name>A0A9Q1FCA6_SYNKA</name>
<evidence type="ECO:0000256" key="5">
    <source>
        <dbReference type="ARBA" id="ARBA00023136"/>
    </source>
</evidence>
<dbReference type="Pfam" id="PF08151">
    <property type="entry name" value="FerI"/>
    <property type="match status" value="1"/>
</dbReference>
<dbReference type="OrthoDB" id="10059618at2759"/>
<dbReference type="SMART" id="SM01201">
    <property type="entry name" value="FerB"/>
    <property type="match status" value="1"/>
</dbReference>
<evidence type="ECO:0000256" key="3">
    <source>
        <dbReference type="ARBA" id="ARBA00022737"/>
    </source>
</evidence>
<organism evidence="8 9">
    <name type="scientific">Synaphobranchus kaupii</name>
    <name type="common">Kaup's arrowtooth eel</name>
    <dbReference type="NCBI Taxonomy" id="118154"/>
    <lineage>
        <taxon>Eukaryota</taxon>
        <taxon>Metazoa</taxon>
        <taxon>Chordata</taxon>
        <taxon>Craniata</taxon>
        <taxon>Vertebrata</taxon>
        <taxon>Euteleostomi</taxon>
        <taxon>Actinopterygii</taxon>
        <taxon>Neopterygii</taxon>
        <taxon>Teleostei</taxon>
        <taxon>Anguilliformes</taxon>
        <taxon>Synaphobranchidae</taxon>
        <taxon>Synaphobranchus</taxon>
    </lineage>
</organism>
<dbReference type="InterPro" id="IPR012968">
    <property type="entry name" value="FerIin_dom"/>
</dbReference>
<feature type="region of interest" description="Disordered" evidence="6">
    <location>
        <begin position="867"/>
        <end position="894"/>
    </location>
</feature>
<keyword evidence="4" id="KW-1133">Transmembrane helix</keyword>
<dbReference type="SMART" id="SM01202">
    <property type="entry name" value="FerI"/>
    <property type="match status" value="1"/>
</dbReference>
<feature type="compositionally biased region" description="Acidic residues" evidence="6">
    <location>
        <begin position="514"/>
        <end position="536"/>
    </location>
</feature>
<comment type="caution">
    <text evidence="8">The sequence shown here is derived from an EMBL/GenBank/DDBJ whole genome shotgun (WGS) entry which is preliminary data.</text>
</comment>
<dbReference type="Gene3D" id="2.60.40.150">
    <property type="entry name" value="C2 domain"/>
    <property type="match status" value="2"/>
</dbReference>
<dbReference type="InterPro" id="IPR000008">
    <property type="entry name" value="C2_dom"/>
</dbReference>
<sequence length="894" mass="100498">MLSKGKDKSEKDSKDGKGKKDKAGKGVFSAMKLGKVRSSKDDHKKGDEPAVLEAEDLDRRAMRLGGGLDPDSISLASVTAVTTNVSNKRSKPDIKMEPSAGRPVDYQISVTVIEARQLVGLNMDPVVCVEIGEEKKYTSMKESTSCPYYNEYFVFEFHVPPDVMFDKILKLSVIHSKNLLRSGTLVGTFKLDVGTVYSQPEHQFYHKWAMLSDPDDVTAGGKGYVKCDVAVVGKGDNIKTPHKANETDEDDIEGNLLLPEGVPSERQWARFYVKIFRAEGLPKMNTSIMANMKKAFIGENKDLVDPYVQVIFAGQKGKTSVQKSSYEPIWNEQIVFTEMFPPLCKRMKIQIRDSDKVNDVAIGTHFIDLRKIANDGDKGFLPTMGPAWVNMYGSTRNYTLMDEHQDLNEGLGEGVSFRARLLVSIAVEILDTTSTEIVSSTEVQVEGVPNISESAAGKIEEFFLFGAFLEATMIDRKIGDKPINFEVTIGNYGNEIDGVSKPTSTKKKKKNGGDSEEEESELIQNSSDEEADDDGDLMSVSSTPPMKPVITDRNYFHLPYFEKKPCIYIKSWWQDQRRRLYNSNIMDKMADKLEEGLNDVQEVIKTEKAYPERRLRGVLEELSISCSRFVTLANKDQNQAGRTKLDRERLKSCMREVESMGQQAKIIRSQVKRNTVRDKLKLVTNFLQKLRFLADEPQHSIPDVFIWMMSNTKRIAYARVPSKDILYSIVDEESGKECGKVKAVFLKFSHVFVWCFFSRSSPGKKGFGPAGWTVQAKMEMYLWLGLNKQRKDFLSGLPNGFEEIKAAKGSGLQPAACLRPTPAACRTPFARVFFSTHSQVTEVLNETLCPTWDQLLVFDNRGAFRRGQRAAGRSPDHRRGDLRRGRCGQGGVHR</sequence>
<dbReference type="FunFam" id="2.60.40.150:FF:000034">
    <property type="entry name" value="otoferlin isoform X2"/>
    <property type="match status" value="1"/>
</dbReference>
<dbReference type="GO" id="GO:0048787">
    <property type="term" value="C:presynaptic active zone membrane"/>
    <property type="evidence" value="ECO:0007669"/>
    <property type="project" value="TreeGrafter"/>
</dbReference>
<dbReference type="GO" id="GO:0007009">
    <property type="term" value="P:plasma membrane organization"/>
    <property type="evidence" value="ECO:0007669"/>
    <property type="project" value="TreeGrafter"/>
</dbReference>
<keyword evidence="9" id="KW-1185">Reference proteome</keyword>
<proteinExistence type="predicted"/>
<accession>A0A9Q1FCA6</accession>
<keyword evidence="2" id="KW-0812">Transmembrane</keyword>
<evidence type="ECO:0000313" key="8">
    <source>
        <dbReference type="EMBL" id="KAJ8355680.1"/>
    </source>
</evidence>
<comment type="subcellular location">
    <subcellularLocation>
        <location evidence="1">Membrane</location>
        <topology evidence="1">Single-pass membrane protein</topology>
    </subcellularLocation>
</comment>
<feature type="domain" description="C2" evidence="7">
    <location>
        <begin position="252"/>
        <end position="383"/>
    </location>
</feature>
<keyword evidence="3" id="KW-0677">Repeat</keyword>
<dbReference type="GO" id="GO:0005509">
    <property type="term" value="F:calcium ion binding"/>
    <property type="evidence" value="ECO:0007669"/>
    <property type="project" value="TreeGrafter"/>
</dbReference>
<dbReference type="GO" id="GO:0016082">
    <property type="term" value="P:synaptic vesicle priming"/>
    <property type="evidence" value="ECO:0007669"/>
    <property type="project" value="TreeGrafter"/>
</dbReference>
<evidence type="ECO:0000256" key="2">
    <source>
        <dbReference type="ARBA" id="ARBA00022692"/>
    </source>
</evidence>
<reference evidence="8" key="1">
    <citation type="journal article" date="2023" name="Science">
        <title>Genome structures resolve the early diversification of teleost fishes.</title>
        <authorList>
            <person name="Parey E."/>
            <person name="Louis A."/>
            <person name="Montfort J."/>
            <person name="Bouchez O."/>
            <person name="Roques C."/>
            <person name="Iampietro C."/>
            <person name="Lluch J."/>
            <person name="Castinel A."/>
            <person name="Donnadieu C."/>
            <person name="Desvignes T."/>
            <person name="Floi Bucao C."/>
            <person name="Jouanno E."/>
            <person name="Wen M."/>
            <person name="Mejri S."/>
            <person name="Dirks R."/>
            <person name="Jansen H."/>
            <person name="Henkel C."/>
            <person name="Chen W.J."/>
            <person name="Zahm M."/>
            <person name="Cabau C."/>
            <person name="Klopp C."/>
            <person name="Thompson A.W."/>
            <person name="Robinson-Rechavi M."/>
            <person name="Braasch I."/>
            <person name="Lecointre G."/>
            <person name="Bobe J."/>
            <person name="Postlethwait J.H."/>
            <person name="Berthelot C."/>
            <person name="Roest Crollius H."/>
            <person name="Guiguen Y."/>
        </authorList>
    </citation>
    <scope>NUCLEOTIDE SEQUENCE</scope>
    <source>
        <strain evidence="8">WJC10195</strain>
    </source>
</reference>
<dbReference type="InterPro" id="IPR037722">
    <property type="entry name" value="C2C_Ferlin"/>
</dbReference>
<evidence type="ECO:0000259" key="7">
    <source>
        <dbReference type="PROSITE" id="PS50004"/>
    </source>
</evidence>
<feature type="compositionally biased region" description="Basic and acidic residues" evidence="6">
    <location>
        <begin position="1"/>
        <end position="24"/>
    </location>
</feature>
<dbReference type="InterPro" id="IPR012561">
    <property type="entry name" value="Ferlin_B-domain"/>
</dbReference>
<evidence type="ECO:0000256" key="4">
    <source>
        <dbReference type="ARBA" id="ARBA00022989"/>
    </source>
</evidence>
<keyword evidence="5" id="KW-0472">Membrane</keyword>
<dbReference type="GO" id="GO:0030672">
    <property type="term" value="C:synaptic vesicle membrane"/>
    <property type="evidence" value="ECO:0007669"/>
    <property type="project" value="TreeGrafter"/>
</dbReference>
<evidence type="ECO:0000256" key="6">
    <source>
        <dbReference type="SAM" id="MobiDB-lite"/>
    </source>
</evidence>
<gene>
    <name evidence="8" type="ORF">SKAU_G00184740</name>
</gene>
<feature type="domain" description="C2" evidence="7">
    <location>
        <begin position="88"/>
        <end position="209"/>
    </location>
</feature>
<dbReference type="CDD" id="cd04018">
    <property type="entry name" value="C2C_Ferlin"/>
    <property type="match status" value="1"/>
</dbReference>
<dbReference type="Pfam" id="PF08150">
    <property type="entry name" value="FerB"/>
    <property type="match status" value="1"/>
</dbReference>
<dbReference type="Pfam" id="PF00168">
    <property type="entry name" value="C2"/>
    <property type="match status" value="3"/>
</dbReference>
<dbReference type="CDD" id="cd04011">
    <property type="entry name" value="C2B_Ferlin"/>
    <property type="match status" value="1"/>
</dbReference>
<protein>
    <recommendedName>
        <fullName evidence="7">C2 domain-containing protein</fullName>
    </recommendedName>
</protein>
<feature type="region of interest" description="Disordered" evidence="6">
    <location>
        <begin position="496"/>
        <end position="545"/>
    </location>
</feature>
<dbReference type="PROSITE" id="PS50004">
    <property type="entry name" value="C2"/>
    <property type="match status" value="2"/>
</dbReference>
<dbReference type="InterPro" id="IPR037720">
    <property type="entry name" value="C2B_Ferlin"/>
</dbReference>
<dbReference type="FunFam" id="2.60.40.150:FF:000081">
    <property type="entry name" value="otoferlin isoform X1"/>
    <property type="match status" value="1"/>
</dbReference>
<dbReference type="PANTHER" id="PTHR12546">
    <property type="entry name" value="FER-1-LIKE"/>
    <property type="match status" value="1"/>
</dbReference>
<evidence type="ECO:0000313" key="9">
    <source>
        <dbReference type="Proteomes" id="UP001152622"/>
    </source>
</evidence>
<feature type="region of interest" description="Disordered" evidence="6">
    <location>
        <begin position="1"/>
        <end position="51"/>
    </location>
</feature>